<dbReference type="InterPro" id="IPR041908">
    <property type="entry name" value="CtsR_C_sf"/>
</dbReference>
<organism evidence="10 11">
    <name type="scientific">Pelotomaculum thermopropionicum</name>
    <dbReference type="NCBI Taxonomy" id="110500"/>
    <lineage>
        <taxon>Bacteria</taxon>
        <taxon>Bacillati</taxon>
        <taxon>Bacillota</taxon>
        <taxon>Clostridia</taxon>
        <taxon>Eubacteriales</taxon>
        <taxon>Desulfotomaculaceae</taxon>
        <taxon>Pelotomaculum</taxon>
    </lineage>
</organism>
<dbReference type="Gene3D" id="1.10.1200.150">
    <property type="entry name" value="Transcriptional regulator CtsR, C-terminal domain"/>
    <property type="match status" value="1"/>
</dbReference>
<gene>
    <name evidence="10" type="ORF">XD97_0049</name>
</gene>
<keyword evidence="4 7" id="KW-0805">Transcription regulation</keyword>
<evidence type="ECO:0000256" key="6">
    <source>
        <dbReference type="ARBA" id="ARBA00023163"/>
    </source>
</evidence>
<dbReference type="Pfam" id="PF05848">
    <property type="entry name" value="CtsR"/>
    <property type="match status" value="1"/>
</dbReference>
<evidence type="ECO:0000256" key="4">
    <source>
        <dbReference type="ARBA" id="ARBA00023015"/>
    </source>
</evidence>
<keyword evidence="5 7" id="KW-0238">DNA-binding</keyword>
<evidence type="ECO:0000256" key="5">
    <source>
        <dbReference type="ARBA" id="ARBA00023125"/>
    </source>
</evidence>
<dbReference type="GO" id="GO:0003677">
    <property type="term" value="F:DNA binding"/>
    <property type="evidence" value="ECO:0007669"/>
    <property type="project" value="UniProtKB-UniRule"/>
</dbReference>
<dbReference type="EMBL" id="LGGS01000007">
    <property type="protein sequence ID" value="KUK84037.1"/>
    <property type="molecule type" value="Genomic_DNA"/>
</dbReference>
<protein>
    <recommendedName>
        <fullName evidence="2 7">Transcriptional regulator CtsR</fullName>
    </recommendedName>
</protein>
<evidence type="ECO:0000313" key="11">
    <source>
        <dbReference type="Proteomes" id="UP000054705"/>
    </source>
</evidence>
<evidence type="ECO:0000256" key="3">
    <source>
        <dbReference type="ARBA" id="ARBA00022491"/>
    </source>
</evidence>
<sequence length="154" mass="17281">MSNISDLIEQYLKVLLANSPGNYVEVQRNELAVRFNCVPSQINYVLTTRFSTGHGYVVESRRGGGGYIRIVKIPLDRRRELILDIGNLIGDAISESGADGLVQRLLEEKLITRREADLIKAAIKREVLRLSLPARDQIRSLILKAMIKAVLKNP</sequence>
<dbReference type="AlphaFoldDB" id="A0A124FZD7"/>
<feature type="domain" description="CtsR N-terminal HTH" evidence="8">
    <location>
        <begin position="3"/>
        <end position="73"/>
    </location>
</feature>
<dbReference type="InterPro" id="IPR040465">
    <property type="entry name" value="CtsR_N"/>
</dbReference>
<dbReference type="PIRSF" id="PIRSF010607">
    <property type="entry name" value="Txn_repr_CtsR"/>
    <property type="match status" value="1"/>
</dbReference>
<reference evidence="11" key="1">
    <citation type="journal article" date="2015" name="MBio">
        <title>Genome-Resolved Metagenomic Analysis Reveals Roles for Candidate Phyla and Other Microbial Community Members in Biogeochemical Transformations in Oil Reservoirs.</title>
        <authorList>
            <person name="Hu P."/>
            <person name="Tom L."/>
            <person name="Singh A."/>
            <person name="Thomas B.C."/>
            <person name="Baker B.J."/>
            <person name="Piceno Y.M."/>
            <person name="Andersen G.L."/>
            <person name="Banfield J.F."/>
        </authorList>
    </citation>
    <scope>NUCLEOTIDE SEQUENCE [LARGE SCALE GENOMIC DNA]</scope>
</reference>
<comment type="caution">
    <text evidence="10">The sequence shown here is derived from an EMBL/GenBank/DDBJ whole genome shotgun (WGS) entry which is preliminary data.</text>
</comment>
<dbReference type="Proteomes" id="UP000054705">
    <property type="component" value="Unassembled WGS sequence"/>
</dbReference>
<keyword evidence="6 7" id="KW-0804">Transcription</keyword>
<comment type="similarity">
    <text evidence="1 7">Belongs to the CtsR family.</text>
</comment>
<evidence type="ECO:0000256" key="7">
    <source>
        <dbReference type="PIRNR" id="PIRNR010607"/>
    </source>
</evidence>
<dbReference type="InterPro" id="IPR041473">
    <property type="entry name" value="CtsR_C"/>
</dbReference>
<evidence type="ECO:0000256" key="2">
    <source>
        <dbReference type="ARBA" id="ARBA00014129"/>
    </source>
</evidence>
<evidence type="ECO:0000259" key="8">
    <source>
        <dbReference type="Pfam" id="PF05848"/>
    </source>
</evidence>
<evidence type="ECO:0000259" key="9">
    <source>
        <dbReference type="Pfam" id="PF17727"/>
    </source>
</evidence>
<proteinExistence type="inferred from homology"/>
<feature type="domain" description="CtsR C-terminal dimerization" evidence="9">
    <location>
        <begin position="79"/>
        <end position="147"/>
    </location>
</feature>
<dbReference type="PATRIC" id="fig|110500.4.peg.288"/>
<dbReference type="InterPro" id="IPR008463">
    <property type="entry name" value="CtsR"/>
</dbReference>
<dbReference type="GO" id="GO:0006355">
    <property type="term" value="P:regulation of DNA-templated transcription"/>
    <property type="evidence" value="ECO:0007669"/>
    <property type="project" value="UniProtKB-UniRule"/>
</dbReference>
<keyword evidence="3 7" id="KW-0678">Repressor</keyword>
<dbReference type="Gene3D" id="3.30.56.130">
    <property type="entry name" value="Transcriptional regulator CtsR, winged HTH domain"/>
    <property type="match status" value="1"/>
</dbReference>
<name>A0A124FZD7_9FIRM</name>
<accession>A0A124FZD7</accession>
<dbReference type="Pfam" id="PF17727">
    <property type="entry name" value="CtsR_C"/>
    <property type="match status" value="1"/>
</dbReference>
<dbReference type="InterPro" id="IPR041902">
    <property type="entry name" value="CtsR_N_sf"/>
</dbReference>
<evidence type="ECO:0000313" key="10">
    <source>
        <dbReference type="EMBL" id="KUK84037.1"/>
    </source>
</evidence>
<evidence type="ECO:0000256" key="1">
    <source>
        <dbReference type="ARBA" id="ARBA00010189"/>
    </source>
</evidence>